<evidence type="ECO:0000313" key="2">
    <source>
        <dbReference type="Proteomes" id="UP001283361"/>
    </source>
</evidence>
<organism evidence="1 2">
    <name type="scientific">Elysia crispata</name>
    <name type="common">lettuce slug</name>
    <dbReference type="NCBI Taxonomy" id="231223"/>
    <lineage>
        <taxon>Eukaryota</taxon>
        <taxon>Metazoa</taxon>
        <taxon>Spiralia</taxon>
        <taxon>Lophotrochozoa</taxon>
        <taxon>Mollusca</taxon>
        <taxon>Gastropoda</taxon>
        <taxon>Heterobranchia</taxon>
        <taxon>Euthyneura</taxon>
        <taxon>Panpulmonata</taxon>
        <taxon>Sacoglossa</taxon>
        <taxon>Placobranchoidea</taxon>
        <taxon>Plakobranchidae</taxon>
        <taxon>Elysia</taxon>
    </lineage>
</organism>
<proteinExistence type="predicted"/>
<keyword evidence="2" id="KW-1185">Reference proteome</keyword>
<evidence type="ECO:0000313" key="1">
    <source>
        <dbReference type="EMBL" id="KAK3787068.1"/>
    </source>
</evidence>
<sequence>MSAYSAVYALHKVRKEAITRLPTGLRTNHTAILGATTLEFGLYYGQTFRWALENATGWMVGVVAKVMKEPEVDNFIGVNKKLLESYALTFPLVKGEVQYKLASL</sequence>
<dbReference type="AlphaFoldDB" id="A0AAE1AGD5"/>
<protein>
    <submittedName>
        <fullName evidence="1">Uncharacterized protein</fullName>
    </submittedName>
</protein>
<accession>A0AAE1AGD5</accession>
<comment type="caution">
    <text evidence="1">The sequence shown here is derived from an EMBL/GenBank/DDBJ whole genome shotgun (WGS) entry which is preliminary data.</text>
</comment>
<reference evidence="1" key="1">
    <citation type="journal article" date="2023" name="G3 (Bethesda)">
        <title>A reference genome for the long-term kleptoplast-retaining sea slug Elysia crispata morphotype clarki.</title>
        <authorList>
            <person name="Eastman K.E."/>
            <person name="Pendleton A.L."/>
            <person name="Shaikh M.A."/>
            <person name="Suttiyut T."/>
            <person name="Ogas R."/>
            <person name="Tomko P."/>
            <person name="Gavelis G."/>
            <person name="Widhalm J.R."/>
            <person name="Wisecaver J.H."/>
        </authorList>
    </citation>
    <scope>NUCLEOTIDE SEQUENCE</scope>
    <source>
        <strain evidence="1">ECLA1</strain>
    </source>
</reference>
<gene>
    <name evidence="1" type="ORF">RRG08_007423</name>
</gene>
<dbReference type="EMBL" id="JAWDGP010001911">
    <property type="protein sequence ID" value="KAK3787068.1"/>
    <property type="molecule type" value="Genomic_DNA"/>
</dbReference>
<name>A0AAE1AGD5_9GAST</name>
<dbReference type="Proteomes" id="UP001283361">
    <property type="component" value="Unassembled WGS sequence"/>
</dbReference>